<comment type="caution">
    <text evidence="3">The sequence shown here is derived from an EMBL/GenBank/DDBJ whole genome shotgun (WGS) entry which is preliminary data.</text>
</comment>
<organism evidence="3 4">
    <name type="scientific">Ramlibacter humi</name>
    <dbReference type="NCBI Taxonomy" id="2530451"/>
    <lineage>
        <taxon>Bacteria</taxon>
        <taxon>Pseudomonadati</taxon>
        <taxon>Pseudomonadota</taxon>
        <taxon>Betaproteobacteria</taxon>
        <taxon>Burkholderiales</taxon>
        <taxon>Comamonadaceae</taxon>
        <taxon>Ramlibacter</taxon>
    </lineage>
</organism>
<sequence>MKRILATALAIAASAAIAQTTTASTSSGQATSTGSGQAWPAKPVRLLVGSPPGGPSDITARTFGDQITKRTGQPVVVENRPGAGNNLAAGVAAKADPDGYTLVLSPDTVLTVNPLVYGTQGFDARKDLLSISVLASFSQMLVCHPSVGVSTAAELVAKAKTAQMNYASGGPGVPGHLAAEMFLQASGAKMQHVPYRGPAPATQAVLAGEVACGFLATPTVVPHVKAGKLKALAVSSSTPSPLAPDVPTLAKALNQPDLDASFRLVLQTAAGTPPAVVAQIEKLSAAIMQDPDVKAKLQTYDLVGIGSTSAQAQKVMGGEIARWEPLVKRLGLKAD</sequence>
<proteinExistence type="inferred from homology"/>
<dbReference type="OrthoDB" id="8678477at2"/>
<dbReference type="RefSeq" id="WP_135249552.1">
    <property type="nucleotide sequence ID" value="NZ_SMLK01000002.1"/>
</dbReference>
<reference evidence="3 4" key="1">
    <citation type="submission" date="2019-03" db="EMBL/GenBank/DDBJ databases">
        <title>Ramlibacter sp. 18x22-1, whole genome shotgun sequence.</title>
        <authorList>
            <person name="Zhang X."/>
            <person name="Feng G."/>
            <person name="Zhu H."/>
        </authorList>
    </citation>
    <scope>NUCLEOTIDE SEQUENCE [LARGE SCALE GENOMIC DNA]</scope>
    <source>
        <strain evidence="3 4">18x22-1</strain>
    </source>
</reference>
<protein>
    <submittedName>
        <fullName evidence="3">Tripartite tricarboxylate transporter substrate binding protein</fullName>
    </submittedName>
</protein>
<keyword evidence="4" id="KW-1185">Reference proteome</keyword>
<gene>
    <name evidence="3" type="ORF">EZ216_09810</name>
</gene>
<dbReference type="Proteomes" id="UP000297839">
    <property type="component" value="Unassembled WGS sequence"/>
</dbReference>
<name>A0A4Z0BX71_9BURK</name>
<dbReference type="PIRSF" id="PIRSF017082">
    <property type="entry name" value="YflP"/>
    <property type="match status" value="1"/>
</dbReference>
<dbReference type="InterPro" id="IPR005064">
    <property type="entry name" value="BUG"/>
</dbReference>
<evidence type="ECO:0000313" key="4">
    <source>
        <dbReference type="Proteomes" id="UP000297839"/>
    </source>
</evidence>
<evidence type="ECO:0000313" key="3">
    <source>
        <dbReference type="EMBL" id="TFZ03926.1"/>
    </source>
</evidence>
<accession>A0A4Z0BX71</accession>
<evidence type="ECO:0000256" key="2">
    <source>
        <dbReference type="SAM" id="SignalP"/>
    </source>
</evidence>
<dbReference type="Gene3D" id="3.40.190.150">
    <property type="entry name" value="Bordetella uptake gene, domain 1"/>
    <property type="match status" value="1"/>
</dbReference>
<dbReference type="CDD" id="cd07012">
    <property type="entry name" value="PBP2_Bug_TTT"/>
    <property type="match status" value="1"/>
</dbReference>
<comment type="similarity">
    <text evidence="1">Belongs to the UPF0065 (bug) family.</text>
</comment>
<dbReference type="Pfam" id="PF03401">
    <property type="entry name" value="TctC"/>
    <property type="match status" value="1"/>
</dbReference>
<feature type="signal peptide" evidence="2">
    <location>
        <begin position="1"/>
        <end position="18"/>
    </location>
</feature>
<evidence type="ECO:0000256" key="1">
    <source>
        <dbReference type="ARBA" id="ARBA00006987"/>
    </source>
</evidence>
<dbReference type="PANTHER" id="PTHR42928">
    <property type="entry name" value="TRICARBOXYLATE-BINDING PROTEIN"/>
    <property type="match status" value="1"/>
</dbReference>
<dbReference type="SUPFAM" id="SSF53850">
    <property type="entry name" value="Periplasmic binding protein-like II"/>
    <property type="match status" value="1"/>
</dbReference>
<keyword evidence="2" id="KW-0732">Signal</keyword>
<dbReference type="EMBL" id="SMLK01000002">
    <property type="protein sequence ID" value="TFZ03926.1"/>
    <property type="molecule type" value="Genomic_DNA"/>
</dbReference>
<dbReference type="Gene3D" id="3.40.190.10">
    <property type="entry name" value="Periplasmic binding protein-like II"/>
    <property type="match status" value="1"/>
</dbReference>
<dbReference type="PANTHER" id="PTHR42928:SF5">
    <property type="entry name" value="BLR1237 PROTEIN"/>
    <property type="match status" value="1"/>
</dbReference>
<feature type="chain" id="PRO_5021321495" evidence="2">
    <location>
        <begin position="19"/>
        <end position="335"/>
    </location>
</feature>
<dbReference type="InterPro" id="IPR042100">
    <property type="entry name" value="Bug_dom1"/>
</dbReference>
<dbReference type="AlphaFoldDB" id="A0A4Z0BX71"/>